<dbReference type="AlphaFoldDB" id="A0A848L3T8"/>
<dbReference type="RefSeq" id="WP_170195771.1">
    <property type="nucleotide sequence ID" value="NZ_JABBNB010000021.1"/>
</dbReference>
<dbReference type="Gene3D" id="1.10.357.10">
    <property type="entry name" value="Tetracycline Repressor, domain 2"/>
    <property type="match status" value="1"/>
</dbReference>
<keyword evidence="7" id="KW-1185">Reference proteome</keyword>
<feature type="domain" description="HTH tetR-type" evidence="5">
    <location>
        <begin position="11"/>
        <end position="71"/>
    </location>
</feature>
<protein>
    <submittedName>
        <fullName evidence="6">TetR/AcrR family transcriptional regulator</fullName>
    </submittedName>
</protein>
<proteinExistence type="predicted"/>
<dbReference type="EMBL" id="JABBNB010000021">
    <property type="protein sequence ID" value="NMO03263.1"/>
    <property type="molecule type" value="Genomic_DNA"/>
</dbReference>
<evidence type="ECO:0000259" key="5">
    <source>
        <dbReference type="PROSITE" id="PS50977"/>
    </source>
</evidence>
<organism evidence="6 7">
    <name type="scientific">Gordonia asplenii</name>
    <dbReference type="NCBI Taxonomy" id="2725283"/>
    <lineage>
        <taxon>Bacteria</taxon>
        <taxon>Bacillati</taxon>
        <taxon>Actinomycetota</taxon>
        <taxon>Actinomycetes</taxon>
        <taxon>Mycobacteriales</taxon>
        <taxon>Gordoniaceae</taxon>
        <taxon>Gordonia</taxon>
    </lineage>
</organism>
<reference evidence="6 7" key="1">
    <citation type="submission" date="2020-04" db="EMBL/GenBank/DDBJ databases">
        <title>Gordonia sp. nov. TBRC 11910.</title>
        <authorList>
            <person name="Suriyachadkun C."/>
        </authorList>
    </citation>
    <scope>NUCLEOTIDE SEQUENCE [LARGE SCALE GENOMIC DNA]</scope>
    <source>
        <strain evidence="6 7">TBRC 11910</strain>
    </source>
</reference>
<dbReference type="PANTHER" id="PTHR30055:SF234">
    <property type="entry name" value="HTH-TYPE TRANSCRIPTIONAL REGULATOR BETI"/>
    <property type="match status" value="1"/>
</dbReference>
<evidence type="ECO:0000256" key="3">
    <source>
        <dbReference type="ARBA" id="ARBA00023163"/>
    </source>
</evidence>
<sequence>MATTRVRRSPDEARALILAAAEELLIEGGPAAVQVRAVASRVGMTDAGVTHHFTSRDGLLVALLRHGGGKIRTAVIDATSGWINDGARVADLVERIAAVYSSGYGQLVVALSAAGWSDDDVGLLNPVVDALHAARRRRAGRRISQTDTRLAVAALHQALATESAYGAAFRRSAGLYENARQTEQQRRWWVHTLVTTLDIDESPRSDAR</sequence>
<keyword evidence="2 4" id="KW-0238">DNA-binding</keyword>
<dbReference type="InterPro" id="IPR001647">
    <property type="entry name" value="HTH_TetR"/>
</dbReference>
<dbReference type="PANTHER" id="PTHR30055">
    <property type="entry name" value="HTH-TYPE TRANSCRIPTIONAL REGULATOR RUTR"/>
    <property type="match status" value="1"/>
</dbReference>
<feature type="DNA-binding region" description="H-T-H motif" evidence="4">
    <location>
        <begin position="34"/>
        <end position="53"/>
    </location>
</feature>
<dbReference type="GO" id="GO:0000976">
    <property type="term" value="F:transcription cis-regulatory region binding"/>
    <property type="evidence" value="ECO:0007669"/>
    <property type="project" value="TreeGrafter"/>
</dbReference>
<dbReference type="PRINTS" id="PR00455">
    <property type="entry name" value="HTHTETR"/>
</dbReference>
<evidence type="ECO:0000256" key="4">
    <source>
        <dbReference type="PROSITE-ProRule" id="PRU00335"/>
    </source>
</evidence>
<name>A0A848L3T8_9ACTN</name>
<accession>A0A848L3T8</accession>
<evidence type="ECO:0000256" key="1">
    <source>
        <dbReference type="ARBA" id="ARBA00023015"/>
    </source>
</evidence>
<dbReference type="PROSITE" id="PS50977">
    <property type="entry name" value="HTH_TETR_2"/>
    <property type="match status" value="1"/>
</dbReference>
<dbReference type="SUPFAM" id="SSF46689">
    <property type="entry name" value="Homeodomain-like"/>
    <property type="match status" value="1"/>
</dbReference>
<gene>
    <name evidence="6" type="ORF">HH308_18780</name>
</gene>
<dbReference type="InterPro" id="IPR009057">
    <property type="entry name" value="Homeodomain-like_sf"/>
</dbReference>
<keyword evidence="1" id="KW-0805">Transcription regulation</keyword>
<dbReference type="GO" id="GO:0003700">
    <property type="term" value="F:DNA-binding transcription factor activity"/>
    <property type="evidence" value="ECO:0007669"/>
    <property type="project" value="TreeGrafter"/>
</dbReference>
<dbReference type="Pfam" id="PF00440">
    <property type="entry name" value="TetR_N"/>
    <property type="match status" value="1"/>
</dbReference>
<evidence type="ECO:0000256" key="2">
    <source>
        <dbReference type="ARBA" id="ARBA00023125"/>
    </source>
</evidence>
<evidence type="ECO:0000313" key="6">
    <source>
        <dbReference type="EMBL" id="NMO03263.1"/>
    </source>
</evidence>
<evidence type="ECO:0000313" key="7">
    <source>
        <dbReference type="Proteomes" id="UP000550729"/>
    </source>
</evidence>
<dbReference type="Proteomes" id="UP000550729">
    <property type="component" value="Unassembled WGS sequence"/>
</dbReference>
<dbReference type="InterPro" id="IPR050109">
    <property type="entry name" value="HTH-type_TetR-like_transc_reg"/>
</dbReference>
<comment type="caution">
    <text evidence="6">The sequence shown here is derived from an EMBL/GenBank/DDBJ whole genome shotgun (WGS) entry which is preliminary data.</text>
</comment>
<keyword evidence="3" id="KW-0804">Transcription</keyword>